<evidence type="ECO:0000256" key="9">
    <source>
        <dbReference type="ARBA" id="ARBA00022962"/>
    </source>
</evidence>
<dbReference type="Pfam" id="PF13522">
    <property type="entry name" value="GATase_6"/>
    <property type="match status" value="1"/>
</dbReference>
<evidence type="ECO:0000256" key="2">
    <source>
        <dbReference type="ARBA" id="ARBA00004496"/>
    </source>
</evidence>
<keyword evidence="7 10" id="KW-0808">Transferase</keyword>
<comment type="catalytic activity">
    <reaction evidence="1 10">
        <text>D-fructose 6-phosphate + L-glutamine = D-glucosamine 6-phosphate + L-glutamate</text>
        <dbReference type="Rhea" id="RHEA:13237"/>
        <dbReference type="ChEBI" id="CHEBI:29985"/>
        <dbReference type="ChEBI" id="CHEBI:58359"/>
        <dbReference type="ChEBI" id="CHEBI:58725"/>
        <dbReference type="ChEBI" id="CHEBI:61527"/>
        <dbReference type="EC" id="2.6.1.16"/>
    </reaction>
</comment>
<dbReference type="OrthoDB" id="106547at2"/>
<dbReference type="InterPro" id="IPR035466">
    <property type="entry name" value="GlmS/AgaS_SIS"/>
</dbReference>
<accession>R4PMR0</accession>
<keyword evidence="9" id="KW-0315">Glutamine amidotransferase</keyword>
<organism evidence="13 14">
    <name type="scientific">Candidatus Saccharimonas aalborgensis</name>
    <dbReference type="NCBI Taxonomy" id="1332188"/>
    <lineage>
        <taxon>Bacteria</taxon>
        <taxon>Candidatus Saccharimonadota</taxon>
        <taxon>Candidatus Saccharimonadia</taxon>
        <taxon>Candidatus Saccharimonadales</taxon>
        <taxon>Candidatus Saccharimonadaceae</taxon>
        <taxon>Candidatus Saccharimonas</taxon>
    </lineage>
</organism>
<dbReference type="EMBL" id="CP005957">
    <property type="protein sequence ID" value="AGL62204.1"/>
    <property type="molecule type" value="Genomic_DNA"/>
</dbReference>
<dbReference type="PROSITE" id="PS51464">
    <property type="entry name" value="SIS"/>
    <property type="match status" value="2"/>
</dbReference>
<dbReference type="PANTHER" id="PTHR10937:SF0">
    <property type="entry name" value="GLUTAMINE--FRUCTOSE-6-PHOSPHATE TRANSAMINASE (ISOMERIZING)"/>
    <property type="match status" value="1"/>
</dbReference>
<keyword evidence="14" id="KW-1185">Reference proteome</keyword>
<evidence type="ECO:0000256" key="3">
    <source>
        <dbReference type="ARBA" id="ARBA00012916"/>
    </source>
</evidence>
<dbReference type="SUPFAM" id="SSF53697">
    <property type="entry name" value="SIS domain"/>
    <property type="match status" value="1"/>
</dbReference>
<evidence type="ECO:0000259" key="11">
    <source>
        <dbReference type="PROSITE" id="PS51278"/>
    </source>
</evidence>
<dbReference type="GO" id="GO:0005975">
    <property type="term" value="P:carbohydrate metabolic process"/>
    <property type="evidence" value="ECO:0007669"/>
    <property type="project" value="UniProtKB-UniRule"/>
</dbReference>
<dbReference type="GO" id="GO:0006487">
    <property type="term" value="P:protein N-linked glycosylation"/>
    <property type="evidence" value="ECO:0007669"/>
    <property type="project" value="TreeGrafter"/>
</dbReference>
<feature type="initiator methionine" description="Removed" evidence="10">
    <location>
        <position position="1"/>
    </location>
</feature>
<evidence type="ECO:0000256" key="6">
    <source>
        <dbReference type="ARBA" id="ARBA00022576"/>
    </source>
</evidence>
<protein>
    <recommendedName>
        <fullName evidence="4 10">Glutamine--fructose-6-phosphate aminotransferase [isomerizing]</fullName>
        <ecNumber evidence="3 10">2.6.1.16</ecNumber>
    </recommendedName>
    <alternativeName>
        <fullName evidence="10">D-fructose-6-phosphate amidotransferase</fullName>
    </alternativeName>
    <alternativeName>
        <fullName evidence="10">GFAT</fullName>
    </alternativeName>
    <alternativeName>
        <fullName evidence="10">Glucosamine-6-phosphate synthase</fullName>
    </alternativeName>
    <alternativeName>
        <fullName evidence="10">Hexosephosphate aminotransferase</fullName>
    </alternativeName>
    <alternativeName>
        <fullName evidence="10">L-glutamine--D-fructose-6-phosphate amidotransferase</fullName>
    </alternativeName>
</protein>
<dbReference type="GO" id="GO:0004360">
    <property type="term" value="F:glutamine-fructose-6-phosphate transaminase (isomerizing) activity"/>
    <property type="evidence" value="ECO:0007669"/>
    <property type="project" value="UniProtKB-UniRule"/>
</dbReference>
<dbReference type="CDD" id="cd05009">
    <property type="entry name" value="SIS_GlmS_GlmD_2"/>
    <property type="match status" value="1"/>
</dbReference>
<evidence type="ECO:0000313" key="14">
    <source>
        <dbReference type="Proteomes" id="UP000013893"/>
    </source>
</evidence>
<feature type="active site" description="Nucleophile; for GATase activity" evidence="10">
    <location>
        <position position="2"/>
    </location>
</feature>
<dbReference type="SUPFAM" id="SSF56235">
    <property type="entry name" value="N-terminal nucleophile aminohydrolases (Ntn hydrolases)"/>
    <property type="match status" value="1"/>
</dbReference>
<comment type="subunit">
    <text evidence="10">Homodimer.</text>
</comment>
<proteinExistence type="inferred from homology"/>
<dbReference type="PATRIC" id="fig|1332188.3.peg.487"/>
<gene>
    <name evidence="10 13" type="primary">glmS</name>
    <name evidence="13" type="ORF">L336_0500</name>
</gene>
<dbReference type="Proteomes" id="UP000013893">
    <property type="component" value="Chromosome"/>
</dbReference>
<dbReference type="InterPro" id="IPR035490">
    <property type="entry name" value="GlmS/FrlB_SIS"/>
</dbReference>
<comment type="function">
    <text evidence="10">Catalyzes the first step in hexosamine metabolism, converting fructose-6P into glucosamine-6P using glutamine as a nitrogen source.</text>
</comment>
<dbReference type="NCBIfam" id="NF001484">
    <property type="entry name" value="PRK00331.1"/>
    <property type="match status" value="1"/>
</dbReference>
<evidence type="ECO:0000256" key="10">
    <source>
        <dbReference type="HAMAP-Rule" id="MF_00164"/>
    </source>
</evidence>
<dbReference type="GO" id="GO:0006047">
    <property type="term" value="P:UDP-N-acetylglucosamine metabolic process"/>
    <property type="evidence" value="ECO:0007669"/>
    <property type="project" value="TreeGrafter"/>
</dbReference>
<feature type="domain" description="Glutamine amidotransferase type-2" evidence="11">
    <location>
        <begin position="2"/>
        <end position="218"/>
    </location>
</feature>
<dbReference type="InterPro" id="IPR005855">
    <property type="entry name" value="GFAT"/>
</dbReference>
<evidence type="ECO:0000256" key="1">
    <source>
        <dbReference type="ARBA" id="ARBA00001031"/>
    </source>
</evidence>
<dbReference type="RefSeq" id="WP_015641654.1">
    <property type="nucleotide sequence ID" value="NC_021219.1"/>
</dbReference>
<dbReference type="InterPro" id="IPR017932">
    <property type="entry name" value="GATase_2_dom"/>
</dbReference>
<feature type="domain" description="SIS" evidence="12">
    <location>
        <begin position="460"/>
        <end position="598"/>
    </location>
</feature>
<dbReference type="GO" id="GO:0097367">
    <property type="term" value="F:carbohydrate derivative binding"/>
    <property type="evidence" value="ECO:0007669"/>
    <property type="project" value="InterPro"/>
</dbReference>
<evidence type="ECO:0000256" key="7">
    <source>
        <dbReference type="ARBA" id="ARBA00022679"/>
    </source>
</evidence>
<evidence type="ECO:0000256" key="4">
    <source>
        <dbReference type="ARBA" id="ARBA00016090"/>
    </source>
</evidence>
<name>R4PMR0_9BACT</name>
<keyword evidence="6 10" id="KW-0032">Aminotransferase</keyword>
<dbReference type="FunFam" id="3.40.50.10490:FF:000001">
    <property type="entry name" value="Glutamine--fructose-6-phosphate aminotransferase [isomerizing]"/>
    <property type="match status" value="1"/>
</dbReference>
<dbReference type="PANTHER" id="PTHR10937">
    <property type="entry name" value="GLUCOSAMINE--FRUCTOSE-6-PHOSPHATE AMINOTRANSFERASE, ISOMERIZING"/>
    <property type="match status" value="1"/>
</dbReference>
<dbReference type="EC" id="2.6.1.16" evidence="3 10"/>
<feature type="domain" description="SIS" evidence="12">
    <location>
        <begin position="287"/>
        <end position="432"/>
    </location>
</feature>
<dbReference type="Gene3D" id="3.40.50.10490">
    <property type="entry name" value="Glucose-6-phosphate isomerase like protein, domain 1"/>
    <property type="match status" value="2"/>
</dbReference>
<comment type="subcellular location">
    <subcellularLocation>
        <location evidence="2 10">Cytoplasm</location>
    </subcellularLocation>
</comment>
<evidence type="ECO:0000256" key="8">
    <source>
        <dbReference type="ARBA" id="ARBA00022737"/>
    </source>
</evidence>
<dbReference type="InterPro" id="IPR029055">
    <property type="entry name" value="Ntn_hydrolases_N"/>
</dbReference>
<dbReference type="STRING" id="1332188.L336_0500"/>
<dbReference type="Gene3D" id="3.60.20.10">
    <property type="entry name" value="Glutamine Phosphoribosylpyrophosphate, subunit 1, domain 1"/>
    <property type="match status" value="1"/>
</dbReference>
<dbReference type="CDD" id="cd00714">
    <property type="entry name" value="GFAT"/>
    <property type="match status" value="1"/>
</dbReference>
<keyword evidence="5 10" id="KW-0963">Cytoplasm</keyword>
<dbReference type="AlphaFoldDB" id="R4PMR0"/>
<dbReference type="InterPro" id="IPR046348">
    <property type="entry name" value="SIS_dom_sf"/>
</dbReference>
<dbReference type="InterPro" id="IPR047084">
    <property type="entry name" value="GFAT_N"/>
</dbReference>
<dbReference type="HOGENOM" id="CLU_012520_5_2_0"/>
<dbReference type="KEGG" id="saal:L336_0500"/>
<dbReference type="HAMAP" id="MF_00164">
    <property type="entry name" value="GlmS"/>
    <property type="match status" value="1"/>
</dbReference>
<evidence type="ECO:0000256" key="5">
    <source>
        <dbReference type="ARBA" id="ARBA00022490"/>
    </source>
</evidence>
<feature type="active site" description="For Fru-6P isomerization activity" evidence="10">
    <location>
        <position position="603"/>
    </location>
</feature>
<dbReference type="FunFam" id="3.60.20.10:FF:000006">
    <property type="entry name" value="Glutamine--fructose-6-phosphate aminotransferase [isomerizing]"/>
    <property type="match status" value="1"/>
</dbReference>
<dbReference type="NCBIfam" id="TIGR01135">
    <property type="entry name" value="glmS"/>
    <property type="match status" value="1"/>
</dbReference>
<evidence type="ECO:0000259" key="12">
    <source>
        <dbReference type="PROSITE" id="PS51464"/>
    </source>
</evidence>
<evidence type="ECO:0000313" key="13">
    <source>
        <dbReference type="EMBL" id="AGL62204.1"/>
    </source>
</evidence>
<dbReference type="PROSITE" id="PS51278">
    <property type="entry name" value="GATASE_TYPE_2"/>
    <property type="match status" value="1"/>
</dbReference>
<dbReference type="GO" id="GO:0006002">
    <property type="term" value="P:fructose 6-phosphate metabolic process"/>
    <property type="evidence" value="ECO:0007669"/>
    <property type="project" value="TreeGrafter"/>
</dbReference>
<sequence length="608" mass="66360">MCGIVGYIGKKPVQQLLLNGLKRLEYRGYDSAGIVTLDVTGKPTLLRAKGKVVELEAKVREHRTRDSVGIGHTRWATHGAPSKRNAHPHNAGDLYLVHNGIIENYLELKNTLSKRGYDFKSDTDSEVLTALIDSLYQKNHDLLEAVSGALQLVVGAYGIGVVSDKNPDELVVARKGSPLIVGVGEGEVFVASDASALLGHTDRVIYLHDGEIGLCTRDGVQLYDSEAHAVESQIETLELDLEAIQKKGYKHFLLKEIYEQPESLRSTLSGRVHTDTMTAKLGGINMTNEELRAVKNVMVIGCGTAYYAGLMAGYIAEQFLDGVTINSYIASELRYRSFTVPDNTIALIVSQSGETADTLACLQELKRRGVKCLGVVNVVGSTIAREVDGGVYVHVGAEISVASTKAFTSQVAAIVIFALMMASAKGVNPKELSQYITELDQLPSEIEKVIEKSVGDVKKVAKKYASYEHALYVGRDALFPIALEGALKLKEVSYIHAEGYAAGELKHGPIALIDDRFFEVCYLQDNWLYEKTQSNLIEMNARGAHVIAITDTDRRVAAETVIRLSTKLTLLTPLVFNVVSQLLAYYMAVAKGNDVDQPRNLAKSVTVE</sequence>
<dbReference type="GO" id="GO:0005829">
    <property type="term" value="C:cytosol"/>
    <property type="evidence" value="ECO:0007669"/>
    <property type="project" value="TreeGrafter"/>
</dbReference>
<reference evidence="13 14" key="1">
    <citation type="journal article" date="2013" name="Nat. Biotechnol.">
        <title>Genome sequences of rare, uncultured bacteria obtained by differential coverage binning of multiple metagenomes.</title>
        <authorList>
            <person name="Albertsen M."/>
            <person name="Hugenholtz P."/>
            <person name="Skarshewski A."/>
            <person name="Nielsen K.L."/>
            <person name="Tyson G.W."/>
            <person name="Nielsen P.H."/>
        </authorList>
    </citation>
    <scope>NUCLEOTIDE SEQUENCE [LARGE SCALE GENOMIC DNA]</scope>
    <source>
        <strain evidence="13">TM71</strain>
    </source>
</reference>
<keyword evidence="8" id="KW-0677">Repeat</keyword>
<dbReference type="CDD" id="cd05008">
    <property type="entry name" value="SIS_GlmS_GlmD_1"/>
    <property type="match status" value="1"/>
</dbReference>
<dbReference type="InterPro" id="IPR001347">
    <property type="entry name" value="SIS_dom"/>
</dbReference>
<dbReference type="Pfam" id="PF01380">
    <property type="entry name" value="SIS"/>
    <property type="match status" value="2"/>
</dbReference>